<organism evidence="1">
    <name type="scientific">viral metagenome</name>
    <dbReference type="NCBI Taxonomy" id="1070528"/>
    <lineage>
        <taxon>unclassified sequences</taxon>
        <taxon>metagenomes</taxon>
        <taxon>organismal metagenomes</taxon>
    </lineage>
</organism>
<reference evidence="1" key="1">
    <citation type="journal article" date="2020" name="Nature">
        <title>Giant virus diversity and host interactions through global metagenomics.</title>
        <authorList>
            <person name="Schulz F."/>
            <person name="Roux S."/>
            <person name="Paez-Espino D."/>
            <person name="Jungbluth S."/>
            <person name="Walsh D.A."/>
            <person name="Denef V.J."/>
            <person name="McMahon K.D."/>
            <person name="Konstantinidis K.T."/>
            <person name="Eloe-Fadrosh E.A."/>
            <person name="Kyrpides N.C."/>
            <person name="Woyke T."/>
        </authorList>
    </citation>
    <scope>NUCLEOTIDE SEQUENCE</scope>
    <source>
        <strain evidence="1">GVMAG-S-1017745-26</strain>
    </source>
</reference>
<dbReference type="AlphaFoldDB" id="A0A6C0LX44"/>
<protein>
    <submittedName>
        <fullName evidence="1">Uncharacterized protein</fullName>
    </submittedName>
</protein>
<dbReference type="EMBL" id="MN740584">
    <property type="protein sequence ID" value="QHU35217.1"/>
    <property type="molecule type" value="Genomic_DNA"/>
</dbReference>
<name>A0A6C0LX44_9ZZZZ</name>
<proteinExistence type="predicted"/>
<evidence type="ECO:0000313" key="1">
    <source>
        <dbReference type="EMBL" id="QHU35217.1"/>
    </source>
</evidence>
<accession>A0A6C0LX44</accession>
<sequence>MSSIKYLITIKDFETESGHTGFCALGHEIHLSRYILLDMLHNKYINENDVVVTVNDRKFLYSKLFRNVITIPDFNQLDTSNNIIIKLWPFCVAHPHSNQNEYNFLQEQIKEFESVSDYPIREKIFERFEHNFNHLISKIDYPIIPQPLLPINKFVMIHLRTIFTPNNNNNLDKNYKVLLMIISKIKEKYPLLDIYIFSSKNVKLDIPNIKIVRNLAVYASLMNHDLCKAVISEGSGGGEFSQYCHNKKIYIFGCLSYGSLKNIIIPNMSLRQNEKLLHTEWPRHGVTTASLNCVLDINTLLENLNLE</sequence>